<dbReference type="InterPro" id="IPR007163">
    <property type="entry name" value="VCA0040-like"/>
</dbReference>
<name>A0A975A2M4_9BACT</name>
<feature type="transmembrane region" description="Helical" evidence="1">
    <location>
        <begin position="58"/>
        <end position="80"/>
    </location>
</feature>
<organism evidence="2 3">
    <name type="scientific">Fulvivirga lutea</name>
    <dbReference type="NCBI Taxonomy" id="2810512"/>
    <lineage>
        <taxon>Bacteria</taxon>
        <taxon>Pseudomonadati</taxon>
        <taxon>Bacteroidota</taxon>
        <taxon>Cytophagia</taxon>
        <taxon>Cytophagales</taxon>
        <taxon>Fulvivirgaceae</taxon>
        <taxon>Fulvivirga</taxon>
    </lineage>
</organism>
<feature type="transmembrane region" description="Helical" evidence="1">
    <location>
        <begin position="111"/>
        <end position="128"/>
    </location>
</feature>
<dbReference type="AlphaFoldDB" id="A0A975A2M4"/>
<protein>
    <submittedName>
        <fullName evidence="2">DUF368 domain-containing protein</fullName>
    </submittedName>
</protein>
<feature type="transmembrane region" description="Helical" evidence="1">
    <location>
        <begin position="183"/>
        <end position="204"/>
    </location>
</feature>
<gene>
    <name evidence="2" type="ORF">JR347_17830</name>
</gene>
<keyword evidence="1" id="KW-1133">Transmembrane helix</keyword>
<keyword evidence="1" id="KW-0472">Membrane</keyword>
<dbReference type="EMBL" id="CP070608">
    <property type="protein sequence ID" value="QSE99445.1"/>
    <property type="molecule type" value="Genomic_DNA"/>
</dbReference>
<proteinExistence type="predicted"/>
<reference evidence="2" key="1">
    <citation type="submission" date="2021-02" db="EMBL/GenBank/DDBJ databases">
        <title>Fulvivirga sp. S481 isolated from sea water.</title>
        <authorList>
            <person name="Bae S.S."/>
            <person name="Baek K."/>
        </authorList>
    </citation>
    <scope>NUCLEOTIDE SEQUENCE</scope>
    <source>
        <strain evidence="2">S481</strain>
    </source>
</reference>
<sequence length="297" mass="32452">MAMGGADVVPGVSGGTIAFITGIYTELLDSIKSINGESLGLLFKFKLADFWKSVNGKFLLPLFLGVLTSLLSLAKILKYLLENEAISIWSFFFGLIVVSSLLVLREIKKWNVSVIASMLVGVAIAYWITITSPAETTEAYWFIFLSGCIAICAMILPGISGAFILLILGKYEFIIQAVTERDLLVIGVFALGCIVGLLSFARAVSWLLKNYHDLAVALLSGFMIGSLNKVWPWKIALAFRINSEGHQVATITKNVLPGEFLRSTGEYPMVLQAILFMALGILIVVVIEKIAHRKIVN</sequence>
<dbReference type="PANTHER" id="PTHR37308:SF1">
    <property type="entry name" value="POLYPRENYL-PHOSPHATE TRANSPORTER"/>
    <property type="match status" value="1"/>
</dbReference>
<evidence type="ECO:0000313" key="2">
    <source>
        <dbReference type="EMBL" id="QSE99445.1"/>
    </source>
</evidence>
<dbReference type="Proteomes" id="UP000662783">
    <property type="component" value="Chromosome"/>
</dbReference>
<dbReference type="KEGG" id="fuv:JR347_17830"/>
<feature type="transmembrane region" description="Helical" evidence="1">
    <location>
        <begin position="86"/>
        <end position="104"/>
    </location>
</feature>
<accession>A0A975A2M4</accession>
<evidence type="ECO:0000256" key="1">
    <source>
        <dbReference type="SAM" id="Phobius"/>
    </source>
</evidence>
<keyword evidence="3" id="KW-1185">Reference proteome</keyword>
<feature type="transmembrane region" description="Helical" evidence="1">
    <location>
        <begin position="140"/>
        <end position="171"/>
    </location>
</feature>
<evidence type="ECO:0000313" key="3">
    <source>
        <dbReference type="Proteomes" id="UP000662783"/>
    </source>
</evidence>
<dbReference type="Pfam" id="PF04018">
    <property type="entry name" value="VCA0040-like"/>
    <property type="match status" value="1"/>
</dbReference>
<dbReference type="PANTHER" id="PTHR37308">
    <property type="entry name" value="INTEGRAL MEMBRANE PROTEIN"/>
    <property type="match status" value="1"/>
</dbReference>
<keyword evidence="1" id="KW-0812">Transmembrane</keyword>
<feature type="transmembrane region" description="Helical" evidence="1">
    <location>
        <begin position="269"/>
        <end position="287"/>
    </location>
</feature>